<name>Q01UC6_SOLUE</name>
<dbReference type="STRING" id="234267.Acid_5797"/>
<dbReference type="KEGG" id="sus:Acid_5797"/>
<gene>
    <name evidence="1" type="ordered locus">Acid_5797</name>
</gene>
<organism evidence="1">
    <name type="scientific">Solibacter usitatus (strain Ellin6076)</name>
    <dbReference type="NCBI Taxonomy" id="234267"/>
    <lineage>
        <taxon>Bacteria</taxon>
        <taxon>Pseudomonadati</taxon>
        <taxon>Acidobacteriota</taxon>
        <taxon>Terriglobia</taxon>
        <taxon>Bryobacterales</taxon>
        <taxon>Solibacteraceae</taxon>
        <taxon>Candidatus Solibacter</taxon>
    </lineage>
</organism>
<dbReference type="Gene3D" id="2.60.40.10">
    <property type="entry name" value="Immunoglobulins"/>
    <property type="match status" value="1"/>
</dbReference>
<dbReference type="InterPro" id="IPR013783">
    <property type="entry name" value="Ig-like_fold"/>
</dbReference>
<evidence type="ECO:0008006" key="2">
    <source>
        <dbReference type="Google" id="ProtNLM"/>
    </source>
</evidence>
<dbReference type="SUPFAM" id="SSF49478">
    <property type="entry name" value="Cna protein B-type domain"/>
    <property type="match status" value="1"/>
</dbReference>
<evidence type="ECO:0000313" key="1">
    <source>
        <dbReference type="EMBL" id="ABJ86744.1"/>
    </source>
</evidence>
<dbReference type="HOGENOM" id="CLU_1884417_0_0_0"/>
<dbReference type="EMBL" id="CP000473">
    <property type="protein sequence ID" value="ABJ86744.1"/>
    <property type="molecule type" value="Genomic_DNA"/>
</dbReference>
<sequence length="135" mass="15281">MRRNLCIWFLAAIVPTLAPCQNFRRLTGTVLLPDGKPAQGAVVKLESQTGEIRTALSTANGSFQFSSLLTDTDYQVRARLGELESEKEKWSRWSSRKEREVILKLRVRRAANSSGNRSTANLQHRDGVVETFDRF</sequence>
<dbReference type="AlphaFoldDB" id="Q01UC6"/>
<proteinExistence type="predicted"/>
<accession>Q01UC6</accession>
<reference evidence="1" key="1">
    <citation type="submission" date="2006-10" db="EMBL/GenBank/DDBJ databases">
        <title>Complete sequence of Solibacter usitatus Ellin6076.</title>
        <authorList>
            <consortium name="US DOE Joint Genome Institute"/>
            <person name="Copeland A."/>
            <person name="Lucas S."/>
            <person name="Lapidus A."/>
            <person name="Barry K."/>
            <person name="Detter J.C."/>
            <person name="Glavina del Rio T."/>
            <person name="Hammon N."/>
            <person name="Israni S."/>
            <person name="Dalin E."/>
            <person name="Tice H."/>
            <person name="Pitluck S."/>
            <person name="Thompson L.S."/>
            <person name="Brettin T."/>
            <person name="Bruce D."/>
            <person name="Han C."/>
            <person name="Tapia R."/>
            <person name="Gilna P."/>
            <person name="Schmutz J."/>
            <person name="Larimer F."/>
            <person name="Land M."/>
            <person name="Hauser L."/>
            <person name="Kyrpides N."/>
            <person name="Mikhailova N."/>
            <person name="Janssen P.H."/>
            <person name="Kuske C.R."/>
            <person name="Richardson P."/>
        </authorList>
    </citation>
    <scope>NUCLEOTIDE SEQUENCE</scope>
    <source>
        <strain evidence="1">Ellin6076</strain>
    </source>
</reference>
<dbReference type="InParanoid" id="Q01UC6"/>
<protein>
    <recommendedName>
        <fullName evidence="2">Carboxypeptidase regulatory-like domain-containing protein</fullName>
    </recommendedName>
</protein>
<dbReference type="Pfam" id="PF13620">
    <property type="entry name" value="CarboxypepD_reg"/>
    <property type="match status" value="1"/>
</dbReference>